<name>A0A9X7Z874_9BACL</name>
<dbReference type="Pfam" id="PF03807">
    <property type="entry name" value="F420_oxidored"/>
    <property type="match status" value="1"/>
</dbReference>
<keyword evidence="4 6" id="KW-0560">Oxidoreductase</keyword>
<dbReference type="InterPro" id="IPR008927">
    <property type="entry name" value="6-PGluconate_DH-like_C_sf"/>
</dbReference>
<comment type="function">
    <text evidence="5 6">Catalyzes the reduction of 1-pyrroline-5-carboxylate (PCA) to L-proline.</text>
</comment>
<dbReference type="KEGG" id="afx:JZ786_03685"/>
<dbReference type="Gene3D" id="3.40.50.720">
    <property type="entry name" value="NAD(P)-binding Rossmann-like Domain"/>
    <property type="match status" value="1"/>
</dbReference>
<evidence type="ECO:0000256" key="3">
    <source>
        <dbReference type="ARBA" id="ARBA00022857"/>
    </source>
</evidence>
<keyword evidence="3 6" id="KW-0521">NADP</keyword>
<evidence type="ECO:0000313" key="13">
    <source>
        <dbReference type="Proteomes" id="UP000663505"/>
    </source>
</evidence>
<dbReference type="InterPro" id="IPR036291">
    <property type="entry name" value="NAD(P)-bd_dom_sf"/>
</dbReference>
<evidence type="ECO:0000256" key="2">
    <source>
        <dbReference type="ARBA" id="ARBA00022650"/>
    </source>
</evidence>
<feature type="binding site" evidence="8">
    <location>
        <begin position="72"/>
        <end position="75"/>
    </location>
    <ligand>
        <name>NADP(+)</name>
        <dbReference type="ChEBI" id="CHEBI:58349"/>
    </ligand>
</feature>
<evidence type="ECO:0000256" key="7">
    <source>
        <dbReference type="NCBIfam" id="TIGR00112"/>
    </source>
</evidence>
<dbReference type="Proteomes" id="UP000663505">
    <property type="component" value="Chromosome"/>
</dbReference>
<keyword evidence="2 6" id="KW-0641">Proline biosynthesis</keyword>
<comment type="catalytic activity">
    <reaction evidence="6">
        <text>L-proline + NAD(+) = (S)-1-pyrroline-5-carboxylate + NADH + 2 H(+)</text>
        <dbReference type="Rhea" id="RHEA:14105"/>
        <dbReference type="ChEBI" id="CHEBI:15378"/>
        <dbReference type="ChEBI" id="CHEBI:17388"/>
        <dbReference type="ChEBI" id="CHEBI:57540"/>
        <dbReference type="ChEBI" id="CHEBI:57945"/>
        <dbReference type="ChEBI" id="CHEBI:60039"/>
        <dbReference type="EC" id="1.5.1.2"/>
    </reaction>
</comment>
<keyword evidence="13" id="KW-1185">Reference proteome</keyword>
<evidence type="ECO:0000256" key="4">
    <source>
        <dbReference type="ARBA" id="ARBA00023002"/>
    </source>
</evidence>
<dbReference type="PIRSF" id="PIRSF000193">
    <property type="entry name" value="Pyrrol-5-carb_rd"/>
    <property type="match status" value="1"/>
</dbReference>
<dbReference type="GO" id="GO:0055129">
    <property type="term" value="P:L-proline biosynthetic process"/>
    <property type="evidence" value="ECO:0007669"/>
    <property type="project" value="UniProtKB-UniRule"/>
</dbReference>
<protein>
    <recommendedName>
        <fullName evidence="6 7">Pyrroline-5-carboxylate reductase</fullName>
        <shortName evidence="6">P5C reductase</shortName>
        <shortName evidence="6">P5CR</shortName>
        <ecNumber evidence="6 7">1.5.1.2</ecNumber>
    </recommendedName>
    <alternativeName>
        <fullName evidence="6">PCA reductase</fullName>
    </alternativeName>
</protein>
<comment type="similarity">
    <text evidence="1 6 9">Belongs to the pyrroline-5-carboxylate reductase family.</text>
</comment>
<dbReference type="InterPro" id="IPR000304">
    <property type="entry name" value="Pyrroline-COOH_reductase"/>
</dbReference>
<evidence type="ECO:0000256" key="5">
    <source>
        <dbReference type="ARBA" id="ARBA00058118"/>
    </source>
</evidence>
<accession>A0A9X7Z874</accession>
<dbReference type="PROSITE" id="PS00521">
    <property type="entry name" value="P5CR"/>
    <property type="match status" value="1"/>
</dbReference>
<dbReference type="EMBL" id="CP071182">
    <property type="protein sequence ID" value="QSO48125.1"/>
    <property type="molecule type" value="Genomic_DNA"/>
</dbReference>
<sequence>MLPPEEEIFVIGAGAMAEAFVKGLTSRKAIRAQRLMVVNRSQSDRLNNLCQTYGVQAASWEQVENARLVVVAVKPANVGEVLERIRPMLHGQPVLSFAAGVSIEWMSSVIGGASPVIRTMPNIPVAVLEGATAVSFGPGTSWTDKELVRYLLGQLGEVVEIDESLMNSATAFSGSGPGFVCYFLEAMEDAAVRLGFEPETARELLLQTVVGTARTLREWGLSPHELRRRVTSPGGTTHAGVTVMEESHLRGIVDKALGAAADRSAEMGDSYK</sequence>
<dbReference type="SUPFAM" id="SSF48179">
    <property type="entry name" value="6-phosphogluconate dehydrogenase C-terminal domain-like"/>
    <property type="match status" value="1"/>
</dbReference>
<feature type="binding site" evidence="8">
    <location>
        <begin position="11"/>
        <end position="16"/>
    </location>
    <ligand>
        <name>NADP(+)</name>
        <dbReference type="ChEBI" id="CHEBI:58349"/>
    </ligand>
</feature>
<comment type="subcellular location">
    <subcellularLocation>
        <location evidence="6">Cytoplasm</location>
    </subcellularLocation>
</comment>
<dbReference type="InterPro" id="IPR028939">
    <property type="entry name" value="P5C_Rdtase_cat_N"/>
</dbReference>
<dbReference type="GO" id="GO:0005737">
    <property type="term" value="C:cytoplasm"/>
    <property type="evidence" value="ECO:0007669"/>
    <property type="project" value="UniProtKB-SubCell"/>
</dbReference>
<dbReference type="NCBIfam" id="TIGR00112">
    <property type="entry name" value="proC"/>
    <property type="match status" value="1"/>
</dbReference>
<dbReference type="GO" id="GO:0004735">
    <property type="term" value="F:pyrroline-5-carboxylate reductase activity"/>
    <property type="evidence" value="ECO:0007669"/>
    <property type="project" value="UniProtKB-UniRule"/>
</dbReference>
<dbReference type="InterPro" id="IPR029036">
    <property type="entry name" value="P5CR_dimer"/>
</dbReference>
<comment type="pathway">
    <text evidence="6 9">Amino-acid biosynthesis; L-proline biosynthesis; L-proline from L-glutamate 5-semialdehyde: step 1/1.</text>
</comment>
<evidence type="ECO:0000313" key="12">
    <source>
        <dbReference type="EMBL" id="QSO48125.1"/>
    </source>
</evidence>
<dbReference type="Gene3D" id="1.10.3730.10">
    <property type="entry name" value="ProC C-terminal domain-like"/>
    <property type="match status" value="1"/>
</dbReference>
<organism evidence="12 13">
    <name type="scientific">Alicyclobacillus mengziensis</name>
    <dbReference type="NCBI Taxonomy" id="2931921"/>
    <lineage>
        <taxon>Bacteria</taxon>
        <taxon>Bacillati</taxon>
        <taxon>Bacillota</taxon>
        <taxon>Bacilli</taxon>
        <taxon>Bacillales</taxon>
        <taxon>Alicyclobacillaceae</taxon>
        <taxon>Alicyclobacillus</taxon>
    </lineage>
</organism>
<dbReference type="InterPro" id="IPR053790">
    <property type="entry name" value="P5CR-like_CS"/>
</dbReference>
<feature type="domain" description="Pyrroline-5-carboxylate reductase dimerisation" evidence="11">
    <location>
        <begin position="163"/>
        <end position="267"/>
    </location>
</feature>
<dbReference type="AlphaFoldDB" id="A0A9X7Z874"/>
<dbReference type="FunFam" id="1.10.3730.10:FF:000001">
    <property type="entry name" value="Pyrroline-5-carboxylate reductase"/>
    <property type="match status" value="1"/>
</dbReference>
<dbReference type="HAMAP" id="MF_01925">
    <property type="entry name" value="P5C_reductase"/>
    <property type="match status" value="1"/>
</dbReference>
<reference evidence="12 13" key="1">
    <citation type="submission" date="2021-02" db="EMBL/GenBank/DDBJ databases">
        <title>Alicyclobacillus curvatus sp. nov. and Alicyclobacillus mengziensis sp. nov., two acidophilic bacteria isolated from acid mine drainage.</title>
        <authorList>
            <person name="Huang Y."/>
        </authorList>
    </citation>
    <scope>NUCLEOTIDE SEQUENCE [LARGE SCALE GENOMIC DNA]</scope>
    <source>
        <strain evidence="12 13">S30H14</strain>
    </source>
</reference>
<evidence type="ECO:0000259" key="10">
    <source>
        <dbReference type="Pfam" id="PF03807"/>
    </source>
</evidence>
<dbReference type="PANTHER" id="PTHR11645">
    <property type="entry name" value="PYRROLINE-5-CARBOXYLATE REDUCTASE"/>
    <property type="match status" value="1"/>
</dbReference>
<keyword evidence="6" id="KW-0963">Cytoplasm</keyword>
<gene>
    <name evidence="6 12" type="primary">proC</name>
    <name evidence="12" type="ORF">JZ786_03685</name>
</gene>
<feature type="domain" description="Pyrroline-5-carboxylate reductase catalytic N-terminal" evidence="10">
    <location>
        <begin position="8"/>
        <end position="100"/>
    </location>
</feature>
<dbReference type="Pfam" id="PF14748">
    <property type="entry name" value="P5CR_dimer"/>
    <property type="match status" value="1"/>
</dbReference>
<evidence type="ECO:0000256" key="6">
    <source>
        <dbReference type="HAMAP-Rule" id="MF_01925"/>
    </source>
</evidence>
<evidence type="ECO:0000256" key="9">
    <source>
        <dbReference type="RuleBase" id="RU003903"/>
    </source>
</evidence>
<dbReference type="SUPFAM" id="SSF51735">
    <property type="entry name" value="NAD(P)-binding Rossmann-fold domains"/>
    <property type="match status" value="1"/>
</dbReference>
<evidence type="ECO:0000256" key="8">
    <source>
        <dbReference type="PIRSR" id="PIRSR000193-1"/>
    </source>
</evidence>
<comment type="catalytic activity">
    <reaction evidence="6 9">
        <text>L-proline + NADP(+) = (S)-1-pyrroline-5-carboxylate + NADPH + 2 H(+)</text>
        <dbReference type="Rhea" id="RHEA:14109"/>
        <dbReference type="ChEBI" id="CHEBI:15378"/>
        <dbReference type="ChEBI" id="CHEBI:17388"/>
        <dbReference type="ChEBI" id="CHEBI:57783"/>
        <dbReference type="ChEBI" id="CHEBI:58349"/>
        <dbReference type="ChEBI" id="CHEBI:60039"/>
        <dbReference type="EC" id="1.5.1.2"/>
    </reaction>
</comment>
<dbReference type="EC" id="1.5.1.2" evidence="6 7"/>
<evidence type="ECO:0000256" key="1">
    <source>
        <dbReference type="ARBA" id="ARBA00005525"/>
    </source>
</evidence>
<evidence type="ECO:0000259" key="11">
    <source>
        <dbReference type="Pfam" id="PF14748"/>
    </source>
</evidence>
<dbReference type="RefSeq" id="WP_206657462.1">
    <property type="nucleotide sequence ID" value="NZ_CP071182.1"/>
</dbReference>
<proteinExistence type="inferred from homology"/>
<keyword evidence="6 9" id="KW-0028">Amino-acid biosynthesis</keyword>
<dbReference type="PANTHER" id="PTHR11645:SF0">
    <property type="entry name" value="PYRROLINE-5-CARBOXYLATE REDUCTASE 3"/>
    <property type="match status" value="1"/>
</dbReference>